<evidence type="ECO:0000256" key="8">
    <source>
        <dbReference type="SAM" id="Phobius"/>
    </source>
</evidence>
<accession>A0ABU7P5T9</accession>
<comment type="caution">
    <text evidence="10">The sequence shown here is derived from an EMBL/GenBank/DDBJ whole genome shotgun (WGS) entry which is preliminary data.</text>
</comment>
<evidence type="ECO:0000256" key="6">
    <source>
        <dbReference type="ARBA" id="ARBA00023118"/>
    </source>
</evidence>
<evidence type="ECO:0000313" key="11">
    <source>
        <dbReference type="Proteomes" id="UP001344658"/>
    </source>
</evidence>
<evidence type="ECO:0000256" key="1">
    <source>
        <dbReference type="ARBA" id="ARBA00004236"/>
    </source>
</evidence>
<evidence type="ECO:0000256" key="7">
    <source>
        <dbReference type="ARBA" id="ARBA00023136"/>
    </source>
</evidence>
<feature type="domain" description="Pycsar effector protein" evidence="9">
    <location>
        <begin position="18"/>
        <end position="156"/>
    </location>
</feature>
<evidence type="ECO:0000256" key="4">
    <source>
        <dbReference type="ARBA" id="ARBA00022741"/>
    </source>
</evidence>
<name>A0ABU7P5T9_9ACTN</name>
<feature type="transmembrane region" description="Helical" evidence="8">
    <location>
        <begin position="36"/>
        <end position="54"/>
    </location>
</feature>
<dbReference type="InterPro" id="IPR043760">
    <property type="entry name" value="PycTM_dom"/>
</dbReference>
<feature type="transmembrane region" description="Helical" evidence="8">
    <location>
        <begin position="138"/>
        <end position="158"/>
    </location>
</feature>
<keyword evidence="2" id="KW-1003">Cell membrane</keyword>
<evidence type="ECO:0000313" key="10">
    <source>
        <dbReference type="EMBL" id="MEE4541173.1"/>
    </source>
</evidence>
<evidence type="ECO:0000256" key="3">
    <source>
        <dbReference type="ARBA" id="ARBA00022692"/>
    </source>
</evidence>
<proteinExistence type="predicted"/>
<dbReference type="Proteomes" id="UP001344658">
    <property type="component" value="Unassembled WGS sequence"/>
</dbReference>
<keyword evidence="3 8" id="KW-0812">Transmembrane</keyword>
<reference evidence="10 11" key="1">
    <citation type="submission" date="2023-12" db="EMBL/GenBank/DDBJ databases">
        <title>Streptomyces sp. V4-01.</title>
        <authorList>
            <person name="Somphong A."/>
            <person name="Phongsopitanun W."/>
        </authorList>
    </citation>
    <scope>NUCLEOTIDE SEQUENCE [LARGE SCALE GENOMIC DNA]</scope>
    <source>
        <strain evidence="10 11">V4-01</strain>
    </source>
</reference>
<organism evidence="10 11">
    <name type="scientific">Actinacidiphila polyblastidii</name>
    <dbReference type="NCBI Taxonomy" id="3110430"/>
    <lineage>
        <taxon>Bacteria</taxon>
        <taxon>Bacillati</taxon>
        <taxon>Actinomycetota</taxon>
        <taxon>Actinomycetes</taxon>
        <taxon>Kitasatosporales</taxon>
        <taxon>Streptomycetaceae</taxon>
        <taxon>Actinacidiphila</taxon>
    </lineage>
</organism>
<keyword evidence="6" id="KW-0051">Antiviral defense</keyword>
<protein>
    <submittedName>
        <fullName evidence="10">Pycsar system effector family protein</fullName>
    </submittedName>
</protein>
<keyword evidence="11" id="KW-1185">Reference proteome</keyword>
<keyword evidence="5 8" id="KW-1133">Transmembrane helix</keyword>
<sequence>MTTNLTTGAGTARTDANLDAARADVKAEISRTDNKASLLLAFVGALLAGVWTVASGRRLPLVSLVIGGAAMLLLATVAGVLLWAVRPNLGGARPVGFPKWATLAPEQVVADLSGDDRAEHIAVLSRIAVRKFTHLRRAVDLTCAAGVLLVIAAVIAVGGTA</sequence>
<keyword evidence="7 8" id="KW-0472">Membrane</keyword>
<dbReference type="EMBL" id="JAZEWV010000002">
    <property type="protein sequence ID" value="MEE4541173.1"/>
    <property type="molecule type" value="Genomic_DNA"/>
</dbReference>
<evidence type="ECO:0000256" key="5">
    <source>
        <dbReference type="ARBA" id="ARBA00022989"/>
    </source>
</evidence>
<comment type="subcellular location">
    <subcellularLocation>
        <location evidence="1">Cell membrane</location>
    </subcellularLocation>
</comment>
<dbReference type="RefSeq" id="WP_330793054.1">
    <property type="nucleotide sequence ID" value="NZ_JAZEWV010000002.1"/>
</dbReference>
<evidence type="ECO:0000259" key="9">
    <source>
        <dbReference type="Pfam" id="PF18967"/>
    </source>
</evidence>
<feature type="transmembrane region" description="Helical" evidence="8">
    <location>
        <begin position="60"/>
        <end position="85"/>
    </location>
</feature>
<keyword evidence="4" id="KW-0547">Nucleotide-binding</keyword>
<gene>
    <name evidence="10" type="ORF">V2S66_04225</name>
</gene>
<evidence type="ECO:0000256" key="2">
    <source>
        <dbReference type="ARBA" id="ARBA00022475"/>
    </source>
</evidence>
<dbReference type="Pfam" id="PF18967">
    <property type="entry name" value="PycTM"/>
    <property type="match status" value="1"/>
</dbReference>